<organism evidence="1 2">
    <name type="scientific">Panagrolaimus sp. JU765</name>
    <dbReference type="NCBI Taxonomy" id="591449"/>
    <lineage>
        <taxon>Eukaryota</taxon>
        <taxon>Metazoa</taxon>
        <taxon>Ecdysozoa</taxon>
        <taxon>Nematoda</taxon>
        <taxon>Chromadorea</taxon>
        <taxon>Rhabditida</taxon>
        <taxon>Tylenchina</taxon>
        <taxon>Panagrolaimomorpha</taxon>
        <taxon>Panagrolaimoidea</taxon>
        <taxon>Panagrolaimidae</taxon>
        <taxon>Panagrolaimus</taxon>
    </lineage>
</organism>
<name>A0AC34RAT5_9BILA</name>
<dbReference type="Proteomes" id="UP000887576">
    <property type="component" value="Unplaced"/>
</dbReference>
<dbReference type="WBParaSite" id="JU765_v2.g5193.t1">
    <property type="protein sequence ID" value="JU765_v2.g5193.t1"/>
    <property type="gene ID" value="JU765_v2.g5193"/>
</dbReference>
<proteinExistence type="predicted"/>
<sequence>MRNLALRFVKPLANSSAIETVVHVVDPNVDLRKLFQNQNLLKNQLEKRKINKNLEEISKNYKKWWNLYEKLENFGEESENLKEIKLKMMEEEQGLIEALKLPNLIETKHFLDYQTNVVKINEFERQKSLMRTTDLLEKSIYEAFSIIRIDPPRMVRPAIIEAFNYSKDEIIRFHEGKNPAMNLV</sequence>
<evidence type="ECO:0000313" key="2">
    <source>
        <dbReference type="WBParaSite" id="JU765_v2.g5193.t1"/>
    </source>
</evidence>
<protein>
    <submittedName>
        <fullName evidence="2">Uncharacterized protein</fullName>
    </submittedName>
</protein>
<reference evidence="2" key="1">
    <citation type="submission" date="2022-11" db="UniProtKB">
        <authorList>
            <consortium name="WormBaseParasite"/>
        </authorList>
    </citation>
    <scope>IDENTIFICATION</scope>
</reference>
<accession>A0AC34RAT5</accession>
<evidence type="ECO:0000313" key="1">
    <source>
        <dbReference type="Proteomes" id="UP000887576"/>
    </source>
</evidence>